<evidence type="ECO:0000313" key="3">
    <source>
        <dbReference type="Proteomes" id="UP000265715"/>
    </source>
</evidence>
<sequence length="281" mass="29899">MRTQPLDEAPQQRQVFALGLEHVGAAPQHPLALEQPLQALEVGGVGRQPLDRQPQQAQAQLERGPRGDGQAVGGLAAVELDHRRGALLEPRRHHPLGQGLLRGHQGGGRGRGLEVAPQPLVEAVGAGEVVQHALVQAQGPLGEVAARELHQPPAPQRPRRGERAPVGLAQRRQGQPEAGEGPQRVLLQQLGEAGVQLRPRAQQQHLALEGGEPEGPPQRLQRRRGRQGLGGLEQGRLRRRELGGGLEARPHHPQRGHQVALVGLGPALGGGGHGRLTRGCT</sequence>
<dbReference type="EMBL" id="QXDL01000437">
    <property type="protein sequence ID" value="RIH74224.1"/>
    <property type="molecule type" value="Genomic_DNA"/>
</dbReference>
<feature type="region of interest" description="Disordered" evidence="1">
    <location>
        <begin position="43"/>
        <end position="69"/>
    </location>
</feature>
<dbReference type="Proteomes" id="UP000265715">
    <property type="component" value="Unassembled WGS sequence"/>
</dbReference>
<accession>A0A399DPG0</accession>
<evidence type="ECO:0000313" key="2">
    <source>
        <dbReference type="EMBL" id="RIH74224.1"/>
    </source>
</evidence>
<evidence type="ECO:0000256" key="1">
    <source>
        <dbReference type="SAM" id="MobiDB-lite"/>
    </source>
</evidence>
<dbReference type="AlphaFoldDB" id="A0A399DPG0"/>
<organism evidence="2 3">
    <name type="scientific">Calidithermus terrae</name>
    <dbReference type="NCBI Taxonomy" id="1408545"/>
    <lineage>
        <taxon>Bacteria</taxon>
        <taxon>Thermotogati</taxon>
        <taxon>Deinococcota</taxon>
        <taxon>Deinococci</taxon>
        <taxon>Thermales</taxon>
        <taxon>Thermaceae</taxon>
        <taxon>Calidithermus</taxon>
    </lineage>
</organism>
<feature type="region of interest" description="Disordered" evidence="1">
    <location>
        <begin position="149"/>
        <end position="181"/>
    </location>
</feature>
<keyword evidence="3" id="KW-1185">Reference proteome</keyword>
<reference evidence="2 3" key="1">
    <citation type="submission" date="2018-08" db="EMBL/GenBank/DDBJ databases">
        <title>Meiothermus terrae DSM 26712 genome sequencing project.</title>
        <authorList>
            <person name="Da Costa M.S."/>
            <person name="Albuquerque L."/>
            <person name="Raposo P."/>
            <person name="Froufe H.J.C."/>
            <person name="Barroso C.S."/>
            <person name="Egas C."/>
        </authorList>
    </citation>
    <scope>NUCLEOTIDE SEQUENCE [LARGE SCALE GENOMIC DNA]</scope>
    <source>
        <strain evidence="2 3">DSM 26712</strain>
    </source>
</reference>
<feature type="region of interest" description="Disordered" evidence="1">
    <location>
        <begin position="208"/>
        <end position="237"/>
    </location>
</feature>
<proteinExistence type="predicted"/>
<comment type="caution">
    <text evidence="2">The sequence shown here is derived from an EMBL/GenBank/DDBJ whole genome shotgun (WGS) entry which is preliminary data.</text>
</comment>
<protein>
    <submittedName>
        <fullName evidence="2">Uncharacterized protein</fullName>
    </submittedName>
</protein>
<gene>
    <name evidence="2" type="ORF">Mterra_04105</name>
</gene>
<name>A0A399DPG0_9DEIN</name>